<feature type="transmembrane region" description="Helical" evidence="1">
    <location>
        <begin position="89"/>
        <end position="114"/>
    </location>
</feature>
<gene>
    <name evidence="2" type="ORF">UU9_09127</name>
</gene>
<keyword evidence="3" id="KW-1185">Reference proteome</keyword>
<name>I4VQJ9_9GAMM</name>
<keyword evidence="1" id="KW-0472">Membrane</keyword>
<dbReference type="AlphaFoldDB" id="I4VQJ9"/>
<dbReference type="Proteomes" id="UP000004210">
    <property type="component" value="Unassembled WGS sequence"/>
</dbReference>
<dbReference type="EMBL" id="AJXU01000035">
    <property type="protein sequence ID" value="EIL89490.1"/>
    <property type="molecule type" value="Genomic_DNA"/>
</dbReference>
<accession>I4VQJ9</accession>
<reference evidence="2 3" key="1">
    <citation type="journal article" date="2012" name="J. Bacteriol.">
        <title>Genome sequences for six rhodanobacter strains, isolated from soils and the terrestrial subsurface, with variable denitrification capabilities.</title>
        <authorList>
            <person name="Kostka J.E."/>
            <person name="Green S.J."/>
            <person name="Rishishwar L."/>
            <person name="Prakash O."/>
            <person name="Katz L.S."/>
            <person name="Marino-Ramirez L."/>
            <person name="Jordan I.K."/>
            <person name="Munk C."/>
            <person name="Ivanova N."/>
            <person name="Mikhailova N."/>
            <person name="Watson D.B."/>
            <person name="Brown S.D."/>
            <person name="Palumbo A.V."/>
            <person name="Brooks S.C."/>
        </authorList>
    </citation>
    <scope>NUCLEOTIDE SEQUENCE [LARGE SCALE GENOMIC DNA]</scope>
    <source>
        <strain evidence="3">Jip2T</strain>
    </source>
</reference>
<evidence type="ECO:0000313" key="3">
    <source>
        <dbReference type="Proteomes" id="UP000004210"/>
    </source>
</evidence>
<dbReference type="PATRIC" id="fig|1163408.3.peg.1873"/>
<proteinExistence type="predicted"/>
<organism evidence="2 3">
    <name type="scientific">Rhodanobacter fulvus Jip2</name>
    <dbReference type="NCBI Taxonomy" id="1163408"/>
    <lineage>
        <taxon>Bacteria</taxon>
        <taxon>Pseudomonadati</taxon>
        <taxon>Pseudomonadota</taxon>
        <taxon>Gammaproteobacteria</taxon>
        <taxon>Lysobacterales</taxon>
        <taxon>Rhodanobacteraceae</taxon>
        <taxon>Rhodanobacter</taxon>
    </lineage>
</organism>
<evidence type="ECO:0000256" key="1">
    <source>
        <dbReference type="SAM" id="Phobius"/>
    </source>
</evidence>
<dbReference type="RefSeq" id="WP_007081462.1">
    <property type="nucleotide sequence ID" value="NZ_AJXU01000035.1"/>
</dbReference>
<keyword evidence="1" id="KW-1133">Transmembrane helix</keyword>
<protein>
    <recommendedName>
        <fullName evidence="4">Transmembrane protein</fullName>
    </recommendedName>
</protein>
<evidence type="ECO:0000313" key="2">
    <source>
        <dbReference type="EMBL" id="EIL89490.1"/>
    </source>
</evidence>
<keyword evidence="1" id="KW-0812">Transmembrane</keyword>
<feature type="transmembrane region" description="Helical" evidence="1">
    <location>
        <begin position="58"/>
        <end position="77"/>
    </location>
</feature>
<comment type="caution">
    <text evidence="2">The sequence shown here is derived from an EMBL/GenBank/DDBJ whole genome shotgun (WGS) entry which is preliminary data.</text>
</comment>
<feature type="transmembrane region" description="Helical" evidence="1">
    <location>
        <begin position="27"/>
        <end position="46"/>
    </location>
</feature>
<dbReference type="OrthoDB" id="5959741at2"/>
<sequence>MKTMLLAAPFLLAIALAIYVQGGDSVGFAAWNALPMIVGLCMILIGHRTRTAPPWGRTAFAVVATLFVVWFHLAWLFDWGGAKTGSSTSALAFIFIPFWAFVLGGVAGLLAWAIRRFACRRAMS</sequence>
<evidence type="ECO:0008006" key="4">
    <source>
        <dbReference type="Google" id="ProtNLM"/>
    </source>
</evidence>
<dbReference type="STRING" id="1163408.UU9_09127"/>